<dbReference type="GO" id="GO:0019783">
    <property type="term" value="F:ubiquitin-like protein peptidase activity"/>
    <property type="evidence" value="ECO:0007669"/>
    <property type="project" value="UniProtKB-ARBA"/>
</dbReference>
<dbReference type="STRING" id="765257.A0A0C9XJT6"/>
<dbReference type="GO" id="GO:0008234">
    <property type="term" value="F:cysteine-type peptidase activity"/>
    <property type="evidence" value="ECO:0007669"/>
    <property type="project" value="InterPro"/>
</dbReference>
<keyword evidence="3" id="KW-0378">Hydrolase</keyword>
<organism evidence="5 6">
    <name type="scientific">Pisolithus microcarpus 441</name>
    <dbReference type="NCBI Taxonomy" id="765257"/>
    <lineage>
        <taxon>Eukaryota</taxon>
        <taxon>Fungi</taxon>
        <taxon>Dikarya</taxon>
        <taxon>Basidiomycota</taxon>
        <taxon>Agaricomycotina</taxon>
        <taxon>Agaricomycetes</taxon>
        <taxon>Agaricomycetidae</taxon>
        <taxon>Boletales</taxon>
        <taxon>Sclerodermatineae</taxon>
        <taxon>Pisolithaceae</taxon>
        <taxon>Pisolithus</taxon>
    </lineage>
</organism>
<dbReference type="HOGENOM" id="CLU_119648_0_0_1"/>
<dbReference type="Proteomes" id="UP000054018">
    <property type="component" value="Unassembled WGS sequence"/>
</dbReference>
<keyword evidence="2" id="KW-0645">Protease</keyword>
<evidence type="ECO:0000256" key="1">
    <source>
        <dbReference type="ARBA" id="ARBA00005234"/>
    </source>
</evidence>
<reference evidence="6" key="2">
    <citation type="submission" date="2015-01" db="EMBL/GenBank/DDBJ databases">
        <title>Evolutionary Origins and Diversification of the Mycorrhizal Mutualists.</title>
        <authorList>
            <consortium name="DOE Joint Genome Institute"/>
            <consortium name="Mycorrhizal Genomics Consortium"/>
            <person name="Kohler A."/>
            <person name="Kuo A."/>
            <person name="Nagy L.G."/>
            <person name="Floudas D."/>
            <person name="Copeland A."/>
            <person name="Barry K.W."/>
            <person name="Cichocki N."/>
            <person name="Veneault-Fourrey C."/>
            <person name="LaButti K."/>
            <person name="Lindquist E.A."/>
            <person name="Lipzen A."/>
            <person name="Lundell T."/>
            <person name="Morin E."/>
            <person name="Murat C."/>
            <person name="Riley R."/>
            <person name="Ohm R."/>
            <person name="Sun H."/>
            <person name="Tunlid A."/>
            <person name="Henrissat B."/>
            <person name="Grigoriev I.V."/>
            <person name="Hibbett D.S."/>
            <person name="Martin F."/>
        </authorList>
    </citation>
    <scope>NUCLEOTIDE SEQUENCE [LARGE SCALE GENOMIC DNA]</scope>
    <source>
        <strain evidence="6">441</strain>
    </source>
</reference>
<dbReference type="Gene3D" id="3.40.395.10">
    <property type="entry name" value="Adenoviral Proteinase, Chain A"/>
    <property type="match status" value="1"/>
</dbReference>
<comment type="similarity">
    <text evidence="1">Belongs to the peptidase C48 family.</text>
</comment>
<accession>A0A0C9XJT6</accession>
<sequence length="213" mass="24315">MSIDGFPWQTFLLGDINILTSPHAQLNDTCINGCATLLYSAFLPNAASCAILSTHDLPRIRFNAEDDTLWRNLSWTRFWEKSIRILPIHRSLPVGHWVLCTIDFHSQQLFLFDSLAEQKPWRNDVKDITQLICRLSSLATQRLGTTHRDHGDWTAHPVLLEPRQTNGYDCGVWVLAQMAAVLRGYEVTGIEECNISRFRHYLCVLILRIAALG</sequence>
<dbReference type="AlphaFoldDB" id="A0A0C9XJT6"/>
<reference evidence="5 6" key="1">
    <citation type="submission" date="2014-04" db="EMBL/GenBank/DDBJ databases">
        <authorList>
            <consortium name="DOE Joint Genome Institute"/>
            <person name="Kuo A."/>
            <person name="Kohler A."/>
            <person name="Costa M.D."/>
            <person name="Nagy L.G."/>
            <person name="Floudas D."/>
            <person name="Copeland A."/>
            <person name="Barry K.W."/>
            <person name="Cichocki N."/>
            <person name="Veneault-Fourrey C."/>
            <person name="LaButti K."/>
            <person name="Lindquist E.A."/>
            <person name="Lipzen A."/>
            <person name="Lundell T."/>
            <person name="Morin E."/>
            <person name="Murat C."/>
            <person name="Sun H."/>
            <person name="Tunlid A."/>
            <person name="Henrissat B."/>
            <person name="Grigoriev I.V."/>
            <person name="Hibbett D.S."/>
            <person name="Martin F."/>
            <person name="Nordberg H.P."/>
            <person name="Cantor M.N."/>
            <person name="Hua S.X."/>
        </authorList>
    </citation>
    <scope>NUCLEOTIDE SEQUENCE [LARGE SCALE GENOMIC DNA]</scope>
    <source>
        <strain evidence="5 6">441</strain>
    </source>
</reference>
<evidence type="ECO:0000259" key="4">
    <source>
        <dbReference type="PROSITE" id="PS50600"/>
    </source>
</evidence>
<evidence type="ECO:0000256" key="2">
    <source>
        <dbReference type="ARBA" id="ARBA00022670"/>
    </source>
</evidence>
<dbReference type="OrthoDB" id="2976051at2759"/>
<evidence type="ECO:0000256" key="3">
    <source>
        <dbReference type="ARBA" id="ARBA00022801"/>
    </source>
</evidence>
<keyword evidence="6" id="KW-1185">Reference proteome</keyword>
<name>A0A0C9XJT6_9AGAM</name>
<evidence type="ECO:0000313" key="5">
    <source>
        <dbReference type="EMBL" id="KIK12535.1"/>
    </source>
</evidence>
<feature type="domain" description="Ubiquitin-like protease family profile" evidence="4">
    <location>
        <begin position="9"/>
        <end position="181"/>
    </location>
</feature>
<evidence type="ECO:0000313" key="6">
    <source>
        <dbReference type="Proteomes" id="UP000054018"/>
    </source>
</evidence>
<dbReference type="EMBL" id="KN834073">
    <property type="protein sequence ID" value="KIK12535.1"/>
    <property type="molecule type" value="Genomic_DNA"/>
</dbReference>
<protein>
    <recommendedName>
        <fullName evidence="4">Ubiquitin-like protease family profile domain-containing protein</fullName>
    </recommendedName>
</protein>
<dbReference type="SUPFAM" id="SSF54001">
    <property type="entry name" value="Cysteine proteinases"/>
    <property type="match status" value="1"/>
</dbReference>
<dbReference type="InterPro" id="IPR038765">
    <property type="entry name" value="Papain-like_cys_pep_sf"/>
</dbReference>
<dbReference type="InterPro" id="IPR003653">
    <property type="entry name" value="Peptidase_C48_C"/>
</dbReference>
<dbReference type="Pfam" id="PF02902">
    <property type="entry name" value="Peptidase_C48"/>
    <property type="match status" value="1"/>
</dbReference>
<gene>
    <name evidence="5" type="ORF">PISMIDRAFT_120727</name>
</gene>
<dbReference type="PROSITE" id="PS50600">
    <property type="entry name" value="ULP_PROTEASE"/>
    <property type="match status" value="1"/>
</dbReference>
<dbReference type="GO" id="GO:0006508">
    <property type="term" value="P:proteolysis"/>
    <property type="evidence" value="ECO:0007669"/>
    <property type="project" value="UniProtKB-KW"/>
</dbReference>
<proteinExistence type="inferred from homology"/>